<accession>A0A8J2HZD0</accession>
<keyword evidence="2" id="KW-0732">Signal</keyword>
<dbReference type="RefSeq" id="XP_043167011.1">
    <property type="nucleotide sequence ID" value="XM_043311076.1"/>
</dbReference>
<name>A0A8J2HZD0_9PLEO</name>
<keyword evidence="4" id="KW-1185">Reference proteome</keyword>
<dbReference type="EMBL" id="CAJRGZ010000016">
    <property type="protein sequence ID" value="CAG5154111.1"/>
    <property type="molecule type" value="Genomic_DNA"/>
</dbReference>
<evidence type="ECO:0000313" key="4">
    <source>
        <dbReference type="Proteomes" id="UP000676310"/>
    </source>
</evidence>
<evidence type="ECO:0000256" key="2">
    <source>
        <dbReference type="SAM" id="SignalP"/>
    </source>
</evidence>
<dbReference type="OrthoDB" id="3691766at2759"/>
<feature type="chain" id="PRO_5035172486" evidence="2">
    <location>
        <begin position="16"/>
        <end position="273"/>
    </location>
</feature>
<feature type="compositionally biased region" description="Basic and acidic residues" evidence="1">
    <location>
        <begin position="75"/>
        <end position="91"/>
    </location>
</feature>
<feature type="region of interest" description="Disordered" evidence="1">
    <location>
        <begin position="234"/>
        <end position="257"/>
    </location>
</feature>
<comment type="caution">
    <text evidence="3">The sequence shown here is derived from an EMBL/GenBank/DDBJ whole genome shotgun (WGS) entry which is preliminary data.</text>
</comment>
<protein>
    <submittedName>
        <fullName evidence="3">Uncharacterized protein</fullName>
    </submittedName>
</protein>
<reference evidence="3" key="1">
    <citation type="submission" date="2021-05" db="EMBL/GenBank/DDBJ databases">
        <authorList>
            <person name="Stam R."/>
        </authorList>
    </citation>
    <scope>NUCLEOTIDE SEQUENCE</scope>
    <source>
        <strain evidence="3">CS162</strain>
    </source>
</reference>
<organism evidence="3 4">
    <name type="scientific">Alternaria atra</name>
    <dbReference type="NCBI Taxonomy" id="119953"/>
    <lineage>
        <taxon>Eukaryota</taxon>
        <taxon>Fungi</taxon>
        <taxon>Dikarya</taxon>
        <taxon>Ascomycota</taxon>
        <taxon>Pezizomycotina</taxon>
        <taxon>Dothideomycetes</taxon>
        <taxon>Pleosporomycetidae</taxon>
        <taxon>Pleosporales</taxon>
        <taxon>Pleosporineae</taxon>
        <taxon>Pleosporaceae</taxon>
        <taxon>Alternaria</taxon>
        <taxon>Alternaria sect. Ulocladioides</taxon>
    </lineage>
</organism>
<dbReference type="GeneID" id="67015027"/>
<feature type="region of interest" description="Disordered" evidence="1">
    <location>
        <begin position="74"/>
        <end position="98"/>
    </location>
</feature>
<gene>
    <name evidence="3" type="ORF">ALTATR162_LOCUS3468</name>
</gene>
<evidence type="ECO:0000256" key="1">
    <source>
        <dbReference type="SAM" id="MobiDB-lite"/>
    </source>
</evidence>
<proteinExistence type="predicted"/>
<sequence>MKFLALVIAAQLAIAAPVAKKCSSTNVVCSAPGTVTEVSDASAEQLDSMTGSLSARSLRRDMIDDAIAEIDMSDMPEKGEPIPTRPSERDTIVAPTPEDSADAAPAIYEETYELVPEATKDTYGEVAPEASDNDEYSEVVPELSEGLSKRGLFDDLSKTFPEVEDSYEEIVPEVTSAAYEAKPTPSAYEAIPTPADAYHALPTPSEVYEAKPTPSEVYGAVPVKPSKVYEAAPTPTKGAYESLPTPAKDTYESTPIEDSYEELDLDFDIFRKN</sequence>
<feature type="signal peptide" evidence="2">
    <location>
        <begin position="1"/>
        <end position="15"/>
    </location>
</feature>
<evidence type="ECO:0000313" key="3">
    <source>
        <dbReference type="EMBL" id="CAG5154111.1"/>
    </source>
</evidence>
<dbReference type="Proteomes" id="UP000676310">
    <property type="component" value="Unassembled WGS sequence"/>
</dbReference>
<dbReference type="AlphaFoldDB" id="A0A8J2HZD0"/>